<feature type="domain" description="Peptidase S26" evidence="1">
    <location>
        <begin position="23"/>
        <end position="149"/>
    </location>
</feature>
<reference evidence="2 3" key="1">
    <citation type="submission" date="2020-05" db="EMBL/GenBank/DDBJ databases">
        <title>Draft Genome Sequences of Sphingomonas sp. Isolated from the International Space Station.</title>
        <authorList>
            <person name="Bijlani S."/>
            <person name="Singh N.K."/>
            <person name="Mason C.E."/>
            <person name="Wang C.C."/>
            <person name="Venkateswaran K."/>
        </authorList>
    </citation>
    <scope>NUCLEOTIDE SEQUENCE [LARGE SCALE GENOMIC DNA]</scope>
    <source>
        <strain evidence="2 3">FKI-L5-BR-P1</strain>
    </source>
</reference>
<sequence length="153" mass="16693">MAVAWASYNTIADWQKNNAFLINASDSLPNWAFFVHLHHTPAKDDYVFFAPPANPLVQRHFGPTSGPFGKRVIGMPGALVEHRGSYVYVDGVRVAHMKPLTRTGEPLTPGPVGRVPRGCYYVGTPHPDGFDSRYAEIGFACANQIIGTGTPIL</sequence>
<dbReference type="GO" id="GO:0006465">
    <property type="term" value="P:signal peptide processing"/>
    <property type="evidence" value="ECO:0007669"/>
    <property type="project" value="InterPro"/>
</dbReference>
<dbReference type="EMBL" id="JABEOU010000038">
    <property type="protein sequence ID" value="NNG58574.1"/>
    <property type="molecule type" value="Genomic_DNA"/>
</dbReference>
<dbReference type="Gene3D" id="2.10.109.10">
    <property type="entry name" value="Umud Fragment, subunit A"/>
    <property type="match status" value="1"/>
</dbReference>
<organism evidence="2 3">
    <name type="scientific">Sphingomonas paucimobilis</name>
    <name type="common">Pseudomonas paucimobilis</name>
    <dbReference type="NCBI Taxonomy" id="13689"/>
    <lineage>
        <taxon>Bacteria</taxon>
        <taxon>Pseudomonadati</taxon>
        <taxon>Pseudomonadota</taxon>
        <taxon>Alphaproteobacteria</taxon>
        <taxon>Sphingomonadales</taxon>
        <taxon>Sphingomonadaceae</taxon>
        <taxon>Sphingomonas</taxon>
    </lineage>
</organism>
<dbReference type="Pfam" id="PF10502">
    <property type="entry name" value="Peptidase_S26"/>
    <property type="match status" value="1"/>
</dbReference>
<evidence type="ECO:0000313" key="3">
    <source>
        <dbReference type="Proteomes" id="UP000550136"/>
    </source>
</evidence>
<protein>
    <submittedName>
        <fullName evidence="2">Type VI secretion protein</fullName>
    </submittedName>
</protein>
<comment type="caution">
    <text evidence="2">The sequence shown here is derived from an EMBL/GenBank/DDBJ whole genome shotgun (WGS) entry which is preliminary data.</text>
</comment>
<dbReference type="Proteomes" id="UP000550136">
    <property type="component" value="Unassembled WGS sequence"/>
</dbReference>
<evidence type="ECO:0000259" key="1">
    <source>
        <dbReference type="Pfam" id="PF10502"/>
    </source>
</evidence>
<name>A0A7Y2KR13_SPHPI</name>
<dbReference type="GO" id="GO:0004252">
    <property type="term" value="F:serine-type endopeptidase activity"/>
    <property type="evidence" value="ECO:0007669"/>
    <property type="project" value="InterPro"/>
</dbReference>
<dbReference type="InterPro" id="IPR019533">
    <property type="entry name" value="Peptidase_S26"/>
</dbReference>
<evidence type="ECO:0000313" key="2">
    <source>
        <dbReference type="EMBL" id="NNG58574.1"/>
    </source>
</evidence>
<proteinExistence type="predicted"/>
<dbReference type="AlphaFoldDB" id="A0A7Y2KR13"/>
<accession>A0A7Y2KR13</accession>
<dbReference type="SUPFAM" id="SSF51306">
    <property type="entry name" value="LexA/Signal peptidase"/>
    <property type="match status" value="1"/>
</dbReference>
<dbReference type="InterPro" id="IPR036286">
    <property type="entry name" value="LexA/Signal_pep-like_sf"/>
</dbReference>
<gene>
    <name evidence="2" type="ORF">HKX06_14480</name>
</gene>